<evidence type="ECO:0000313" key="2">
    <source>
        <dbReference type="Proteomes" id="UP000682892"/>
    </source>
</evidence>
<sequence>MSEENPPPASSSSTSSSPVAIVEKCTKSSSFAGTREILDAEIVIVDGSS</sequence>
<reference evidence="1" key="1">
    <citation type="submission" date="2005-10" db="EMBL/GenBank/DDBJ databases">
        <authorList>
            <person name="Loftus B.J."/>
            <person name="Nene V.M."/>
            <person name="Hannick L.I."/>
            <person name="Bidwell S."/>
            <person name="Haas B."/>
            <person name="Amedeo P."/>
            <person name="Orvis J."/>
            <person name="Wortman J.R."/>
            <person name="White O.R."/>
            <person name="Salzberg S."/>
            <person name="Shumway M."/>
            <person name="Koo H."/>
            <person name="Zhao Y."/>
            <person name="Holmes M."/>
            <person name="Miller J."/>
            <person name="Schatz M."/>
            <person name="Pop M."/>
            <person name="Pai G."/>
            <person name="Utterback T."/>
            <person name="Rogers Y.-H."/>
            <person name="Kravitz S."/>
            <person name="Fraser C.M."/>
        </authorList>
    </citation>
    <scope>NUCLEOTIDE SEQUENCE</scope>
    <source>
        <strain evidence="1">Liverpool</strain>
    </source>
</reference>
<proteinExistence type="predicted"/>
<organism evidence="1 2">
    <name type="scientific">Aedes aegypti</name>
    <name type="common">Yellowfever mosquito</name>
    <name type="synonym">Culex aegypti</name>
    <dbReference type="NCBI Taxonomy" id="7159"/>
    <lineage>
        <taxon>Eukaryota</taxon>
        <taxon>Metazoa</taxon>
        <taxon>Ecdysozoa</taxon>
        <taxon>Arthropoda</taxon>
        <taxon>Hexapoda</taxon>
        <taxon>Insecta</taxon>
        <taxon>Pterygota</taxon>
        <taxon>Neoptera</taxon>
        <taxon>Endopterygota</taxon>
        <taxon>Diptera</taxon>
        <taxon>Nematocera</taxon>
        <taxon>Culicoidea</taxon>
        <taxon>Culicidae</taxon>
        <taxon>Culicinae</taxon>
        <taxon>Aedini</taxon>
        <taxon>Aedes</taxon>
        <taxon>Stegomyia</taxon>
    </lineage>
</organism>
<protein>
    <submittedName>
        <fullName evidence="1">AAEL014043-PA</fullName>
    </submittedName>
</protein>
<dbReference type="HOGENOM" id="CLU_3144095_0_0_1"/>
<dbReference type="EMBL" id="CH478177">
    <property type="protein sequence ID" value="EAT33681.1"/>
    <property type="molecule type" value="Genomic_DNA"/>
</dbReference>
<accession>Q16HF2</accession>
<evidence type="ECO:0000313" key="1">
    <source>
        <dbReference type="EMBL" id="EAT33681.1"/>
    </source>
</evidence>
<dbReference type="Proteomes" id="UP000682892">
    <property type="component" value="Unassembled WGS sequence"/>
</dbReference>
<name>Q16HF2_AEDAE</name>
<gene>
    <name evidence="1" type="ORF">AaeL_AAEL014043</name>
</gene>
<reference evidence="1" key="2">
    <citation type="journal article" date="2007" name="Science">
        <title>Genome sequence of Aedes aegypti, a major arbovirus vector.</title>
        <authorList>
            <person name="Nene V."/>
            <person name="Wortman J.R."/>
            <person name="Lawson D."/>
            <person name="Haas B."/>
            <person name="Kodira C."/>
            <person name="Tu Z.J."/>
            <person name="Loftus B."/>
            <person name="Xi Z."/>
            <person name="Megy K."/>
            <person name="Grabherr M."/>
            <person name="Ren Q."/>
            <person name="Zdobnov E.M."/>
            <person name="Lobo N.F."/>
            <person name="Campbell K.S."/>
            <person name="Brown S.E."/>
            <person name="Bonaldo M.F."/>
            <person name="Zhu J."/>
            <person name="Sinkins S.P."/>
            <person name="Hogenkamp D.G."/>
            <person name="Amedeo P."/>
            <person name="Arensburger P."/>
            <person name="Atkinson P.W."/>
            <person name="Bidwell S."/>
            <person name="Biedler J."/>
            <person name="Birney E."/>
            <person name="Bruggner R.V."/>
            <person name="Costas J."/>
            <person name="Coy M.R."/>
            <person name="Crabtree J."/>
            <person name="Crawford M."/>
            <person name="Debruyn B."/>
            <person name="Decaprio D."/>
            <person name="Eiglmeier K."/>
            <person name="Eisenstadt E."/>
            <person name="El-Dorry H."/>
            <person name="Gelbart W.M."/>
            <person name="Gomes S.L."/>
            <person name="Hammond M."/>
            <person name="Hannick L.I."/>
            <person name="Hogan J.R."/>
            <person name="Holmes M.H."/>
            <person name="Jaffe D."/>
            <person name="Johnston J.S."/>
            <person name="Kennedy R.C."/>
            <person name="Koo H."/>
            <person name="Kravitz S."/>
            <person name="Kriventseva E.V."/>
            <person name="Kulp D."/>
            <person name="Labutti K."/>
            <person name="Lee E."/>
            <person name="Li S."/>
            <person name="Lovin D.D."/>
            <person name="Mao C."/>
            <person name="Mauceli E."/>
            <person name="Menck C.F."/>
            <person name="Miller J.R."/>
            <person name="Montgomery P."/>
            <person name="Mori A."/>
            <person name="Nascimento A.L."/>
            <person name="Naveira H.F."/>
            <person name="Nusbaum C."/>
            <person name="O'leary S."/>
            <person name="Orvis J."/>
            <person name="Pertea M."/>
            <person name="Quesneville H."/>
            <person name="Reidenbach K.R."/>
            <person name="Rogers Y.H."/>
            <person name="Roth C.W."/>
            <person name="Schneider J.R."/>
            <person name="Schatz M."/>
            <person name="Shumway M."/>
            <person name="Stanke M."/>
            <person name="Stinson E.O."/>
            <person name="Tubio J.M."/>
            <person name="Vanzee J.P."/>
            <person name="Verjovski-Almeida S."/>
            <person name="Werner D."/>
            <person name="White O."/>
            <person name="Wyder S."/>
            <person name="Zeng Q."/>
            <person name="Zhao Q."/>
            <person name="Zhao Y."/>
            <person name="Hill C.A."/>
            <person name="Raikhel A.S."/>
            <person name="Soares M.B."/>
            <person name="Knudson D.L."/>
            <person name="Lee N.H."/>
            <person name="Galagan J."/>
            <person name="Salzberg S.L."/>
            <person name="Paulsen I.T."/>
            <person name="Dimopoulos G."/>
            <person name="Collins F.H."/>
            <person name="Birren B."/>
            <person name="Fraser-Liggett C.M."/>
            <person name="Severson D.W."/>
        </authorList>
    </citation>
    <scope>NUCLEOTIDE SEQUENCE [LARGE SCALE GENOMIC DNA]</scope>
    <source>
        <strain evidence="1">Liverpool</strain>
    </source>
</reference>
<dbReference type="AlphaFoldDB" id="Q16HF2"/>
<dbReference type="PaxDb" id="7159-AAEL014043-PA"/>
<reference evidence="1" key="3">
    <citation type="submission" date="2012-09" db="EMBL/GenBank/DDBJ databases">
        <authorList>
            <consortium name="VectorBase"/>
        </authorList>
    </citation>
    <scope>NUCLEOTIDE SEQUENCE</scope>
    <source>
        <strain evidence="1">Liverpool</strain>
    </source>
</reference>